<feature type="region of interest" description="Disordered" evidence="8">
    <location>
        <begin position="677"/>
        <end position="700"/>
    </location>
</feature>
<accession>A0A9P3FXA3</accession>
<feature type="region of interest" description="Disordered" evidence="8">
    <location>
        <begin position="324"/>
        <end position="618"/>
    </location>
</feature>
<dbReference type="AlphaFoldDB" id="A0A9P3FXA3"/>
<dbReference type="Proteomes" id="UP000703269">
    <property type="component" value="Unassembled WGS sequence"/>
</dbReference>
<keyword evidence="4 7" id="KW-0238">DNA-binding</keyword>
<name>A0A9P3FXA3_9APHY</name>
<dbReference type="OrthoDB" id="76676at2759"/>
<reference evidence="9 10" key="1">
    <citation type="submission" date="2021-08" db="EMBL/GenBank/DDBJ databases">
        <title>Draft Genome Sequence of Phanerochaete sordida strain YK-624.</title>
        <authorList>
            <person name="Mori T."/>
            <person name="Dohra H."/>
            <person name="Suzuki T."/>
            <person name="Kawagishi H."/>
            <person name="Hirai H."/>
        </authorList>
    </citation>
    <scope>NUCLEOTIDE SEQUENCE [LARGE SCALE GENOMIC DNA]</scope>
    <source>
        <strain evidence="9 10">YK-624</strain>
    </source>
</reference>
<feature type="compositionally biased region" description="Acidic residues" evidence="8">
    <location>
        <begin position="367"/>
        <end position="398"/>
    </location>
</feature>
<evidence type="ECO:0000256" key="3">
    <source>
        <dbReference type="ARBA" id="ARBA00023015"/>
    </source>
</evidence>
<feature type="compositionally biased region" description="Basic and acidic residues" evidence="8">
    <location>
        <begin position="399"/>
        <end position="417"/>
    </location>
</feature>
<feature type="region of interest" description="Disordered" evidence="8">
    <location>
        <begin position="116"/>
        <end position="144"/>
    </location>
</feature>
<comment type="caution">
    <text evidence="9">The sequence shown here is derived from an EMBL/GenBank/DDBJ whole genome shotgun (WGS) entry which is preliminary data.</text>
</comment>
<keyword evidence="5 7" id="KW-0804">Transcription</keyword>
<evidence type="ECO:0000313" key="9">
    <source>
        <dbReference type="EMBL" id="GJE84029.1"/>
    </source>
</evidence>
<feature type="compositionally biased region" description="Basic and acidic residues" evidence="8">
    <location>
        <begin position="172"/>
        <end position="181"/>
    </location>
</feature>
<feature type="compositionally biased region" description="Acidic residues" evidence="8">
    <location>
        <begin position="418"/>
        <end position="428"/>
    </location>
</feature>
<keyword evidence="10" id="KW-1185">Reference proteome</keyword>
<gene>
    <name evidence="9" type="ORF">PsYK624_001030</name>
</gene>
<comment type="similarity">
    <text evidence="2 7">Belongs to the TFIIF alpha subunit family.</text>
</comment>
<organism evidence="9 10">
    <name type="scientific">Phanerochaete sordida</name>
    <dbReference type="NCBI Taxonomy" id="48140"/>
    <lineage>
        <taxon>Eukaryota</taxon>
        <taxon>Fungi</taxon>
        <taxon>Dikarya</taxon>
        <taxon>Basidiomycota</taxon>
        <taxon>Agaricomycotina</taxon>
        <taxon>Agaricomycetes</taxon>
        <taxon>Polyporales</taxon>
        <taxon>Phanerochaetaceae</taxon>
        <taxon>Phanerochaete</taxon>
    </lineage>
</organism>
<feature type="compositionally biased region" description="Polar residues" evidence="8">
    <location>
        <begin position="564"/>
        <end position="573"/>
    </location>
</feature>
<keyword evidence="6 7" id="KW-0539">Nucleus</keyword>
<comment type="function">
    <text evidence="7">TFIIF is a general transcription initiation factor that binds to RNA polymerase II and helps to recruit it to the initiation complex in collaboration with TFIIB. It promotes transcription elongation.</text>
</comment>
<dbReference type="EMBL" id="BPQB01000001">
    <property type="protein sequence ID" value="GJE84029.1"/>
    <property type="molecule type" value="Genomic_DNA"/>
</dbReference>
<feature type="region of interest" description="Disordered" evidence="8">
    <location>
        <begin position="1"/>
        <end position="72"/>
    </location>
</feature>
<dbReference type="InterPro" id="IPR008851">
    <property type="entry name" value="TFIIF-alpha"/>
</dbReference>
<dbReference type="Pfam" id="PF05793">
    <property type="entry name" value="TFIIF_alpha"/>
    <property type="match status" value="1"/>
</dbReference>
<evidence type="ECO:0000256" key="2">
    <source>
        <dbReference type="ARBA" id="ARBA00005249"/>
    </source>
</evidence>
<protein>
    <recommendedName>
        <fullName evidence="7">Transcription initiation factor IIF subunit alpha</fullName>
    </recommendedName>
</protein>
<feature type="compositionally biased region" description="Pro residues" evidence="8">
    <location>
        <begin position="684"/>
        <end position="693"/>
    </location>
</feature>
<feature type="compositionally biased region" description="Low complexity" evidence="8">
    <location>
        <begin position="26"/>
        <end position="40"/>
    </location>
</feature>
<dbReference type="GO" id="GO:0016251">
    <property type="term" value="F:RNA polymerase II general transcription initiation factor activity"/>
    <property type="evidence" value="ECO:0007669"/>
    <property type="project" value="TreeGrafter"/>
</dbReference>
<evidence type="ECO:0000256" key="8">
    <source>
        <dbReference type="SAM" id="MobiDB-lite"/>
    </source>
</evidence>
<dbReference type="GO" id="GO:0006367">
    <property type="term" value="P:transcription initiation at RNA polymerase II promoter"/>
    <property type="evidence" value="ECO:0007669"/>
    <property type="project" value="InterPro"/>
</dbReference>
<keyword evidence="3 7" id="KW-0805">Transcription regulation</keyword>
<dbReference type="PANTHER" id="PTHR13011:SF0">
    <property type="entry name" value="GENERAL TRANSCRIPTION FACTOR IIF SUBUNIT 1"/>
    <property type="match status" value="1"/>
</dbReference>
<comment type="subcellular location">
    <subcellularLocation>
        <location evidence="1 7">Nucleus</location>
    </subcellularLocation>
</comment>
<dbReference type="PANTHER" id="PTHR13011">
    <property type="entry name" value="TFIIF-ALPHA"/>
    <property type="match status" value="1"/>
</dbReference>
<evidence type="ECO:0000256" key="6">
    <source>
        <dbReference type="ARBA" id="ARBA00023242"/>
    </source>
</evidence>
<dbReference type="GO" id="GO:0003677">
    <property type="term" value="F:DNA binding"/>
    <property type="evidence" value="ECO:0007669"/>
    <property type="project" value="UniProtKB-KW"/>
</dbReference>
<feature type="region of interest" description="Disordered" evidence="8">
    <location>
        <begin position="158"/>
        <end position="189"/>
    </location>
</feature>
<dbReference type="InterPro" id="IPR011039">
    <property type="entry name" value="TFIIF_interaction"/>
</dbReference>
<dbReference type="SUPFAM" id="SSF50916">
    <property type="entry name" value="Rap30/74 interaction domains"/>
    <property type="match status" value="1"/>
</dbReference>
<evidence type="ECO:0000256" key="1">
    <source>
        <dbReference type="ARBA" id="ARBA00004123"/>
    </source>
</evidence>
<evidence type="ECO:0000256" key="5">
    <source>
        <dbReference type="ARBA" id="ARBA00023163"/>
    </source>
</evidence>
<evidence type="ECO:0000313" key="10">
    <source>
        <dbReference type="Proteomes" id="UP000703269"/>
    </source>
</evidence>
<feature type="compositionally biased region" description="Basic and acidic residues" evidence="8">
    <location>
        <begin position="59"/>
        <end position="68"/>
    </location>
</feature>
<proteinExistence type="inferred from homology"/>
<feature type="compositionally biased region" description="Acidic residues" evidence="8">
    <location>
        <begin position="463"/>
        <end position="472"/>
    </location>
</feature>
<dbReference type="GO" id="GO:0005674">
    <property type="term" value="C:transcription factor TFIIF complex"/>
    <property type="evidence" value="ECO:0007669"/>
    <property type="project" value="TreeGrafter"/>
</dbReference>
<evidence type="ECO:0000256" key="4">
    <source>
        <dbReference type="ARBA" id="ARBA00023125"/>
    </source>
</evidence>
<feature type="compositionally biased region" description="Basic and acidic residues" evidence="8">
    <location>
        <begin position="435"/>
        <end position="449"/>
    </location>
</feature>
<evidence type="ECO:0000256" key="7">
    <source>
        <dbReference type="RuleBase" id="RU366044"/>
    </source>
</evidence>
<dbReference type="GO" id="GO:0032968">
    <property type="term" value="P:positive regulation of transcription elongation by RNA polymerase II"/>
    <property type="evidence" value="ECO:0007669"/>
    <property type="project" value="InterPro"/>
</dbReference>
<dbReference type="GO" id="GO:0001096">
    <property type="term" value="F:TFIIF-class transcription factor complex binding"/>
    <property type="evidence" value="ECO:0007669"/>
    <property type="project" value="TreeGrafter"/>
</dbReference>
<sequence>MAPVLFHPKKKPIFTQRKAQGGAERPTPSTSQDTSGTSTPSPTPPSPTKPKPKVPRPPRAKEDEDGLPKLEGPYAEFRLMSSALNGWKYDVMKFDSRKPVDILNWARPVKLNRKEVRRHSSADDAASAAPVPVGPMLGPDNKPVIGADGRVVMVDAEGKPIRPGEQAAATESKGKEKEKPSAAKKKFQKKTKQVFLVPDHIRQLRREERYPWVMEDGAGQETWTAAMEEVSKAETQAMFMPAANDIFKFVPAHRWYKFQKKPNHHVPSLDEAEDLMKQLAKNKDPERWLLRRRNGQGPSDATAAIFKAEREGSMPPSASSLVYATSQSVGPGGRKLKAVDSGADNLFGDDDDDDGGDNKRRKREYGAEGDLDELDFEEDVQDDDEKIEPDGEDEEAKELEERLKREYKTANKTREGYIDESEEEDDNPELSGAGKDMRKLMKKLEKNGAYDESDDDKNPYASSDEEEPEEEPPQVPQGPAIIAPEPRPQSRQPSQAPGTPAPSGAKSPTQPPATLKNESGSRATSPIPGHGGHAMVAQRATSPKAPKLKTNGASRATSPLAGGSQPTSPTGSPIATRADSPPMGGKPGKRKAEDGAGGAPSKPKKRKGGAAPAPDGELEDWMLVEWLKKSKNSSTRDCIHHFTPWLTTEDKKQNFTRLVKEVAQLKGGILVLRPAYRGTGAPNSPTPGSPVPMSPTANGA</sequence>